<keyword evidence="16" id="KW-1185">Reference proteome</keyword>
<comment type="pathway">
    <text evidence="10">Carbohydrate degradation.</text>
</comment>
<feature type="binding site" evidence="10 14">
    <location>
        <position position="10"/>
    </location>
    <ligand>
        <name>substrate</name>
    </ligand>
</feature>
<dbReference type="PANTHER" id="PTHR11749">
    <property type="entry name" value="RIBULOSE-5-PHOSPHATE-3-EPIMERASE"/>
    <property type="match status" value="1"/>
</dbReference>
<dbReference type="GO" id="GO:0019323">
    <property type="term" value="P:pentose catabolic process"/>
    <property type="evidence" value="ECO:0007669"/>
    <property type="project" value="UniProtKB-UniRule"/>
</dbReference>
<feature type="binding site" evidence="10 14">
    <location>
        <position position="68"/>
    </location>
    <ligand>
        <name>substrate</name>
    </ligand>
</feature>
<dbReference type="AlphaFoldDB" id="A0A5C1QKV7"/>
<evidence type="ECO:0000256" key="5">
    <source>
        <dbReference type="ARBA" id="ARBA00001954"/>
    </source>
</evidence>
<protein>
    <recommendedName>
        <fullName evidence="7 10">Ribulose-phosphate 3-epimerase</fullName>
        <ecNumber evidence="7 10">5.1.3.1</ecNumber>
    </recommendedName>
</protein>
<proteinExistence type="inferred from homology"/>
<dbReference type="InterPro" id="IPR000056">
    <property type="entry name" value="Ribul_P_3_epim-like"/>
</dbReference>
<evidence type="ECO:0000256" key="7">
    <source>
        <dbReference type="ARBA" id="ARBA00013188"/>
    </source>
</evidence>
<evidence type="ECO:0000256" key="4">
    <source>
        <dbReference type="ARBA" id="ARBA00001947"/>
    </source>
</evidence>
<feature type="binding site" evidence="10">
    <location>
        <begin position="177"/>
        <end position="179"/>
    </location>
    <ligand>
        <name>substrate</name>
    </ligand>
</feature>
<comment type="cofactor">
    <cofactor evidence="4">
        <name>Zn(2+)</name>
        <dbReference type="ChEBI" id="CHEBI:29105"/>
    </cofactor>
</comment>
<feature type="binding site" evidence="10 14">
    <location>
        <begin position="199"/>
        <end position="200"/>
    </location>
    <ligand>
        <name>substrate</name>
    </ligand>
</feature>
<dbReference type="GO" id="GO:0004750">
    <property type="term" value="F:D-ribulose-phosphate 3-epimerase activity"/>
    <property type="evidence" value="ECO:0007669"/>
    <property type="project" value="UniProtKB-UniRule"/>
</dbReference>
<keyword evidence="8 10" id="KW-0479">Metal-binding</keyword>
<evidence type="ECO:0000256" key="1">
    <source>
        <dbReference type="ARBA" id="ARBA00001782"/>
    </source>
</evidence>
<organism evidence="15 16">
    <name type="scientific">Oceanispirochaeta crateris</name>
    <dbReference type="NCBI Taxonomy" id="2518645"/>
    <lineage>
        <taxon>Bacteria</taxon>
        <taxon>Pseudomonadati</taxon>
        <taxon>Spirochaetota</taxon>
        <taxon>Spirochaetia</taxon>
        <taxon>Spirochaetales</taxon>
        <taxon>Spirochaetaceae</taxon>
        <taxon>Oceanispirochaeta</taxon>
    </lineage>
</organism>
<dbReference type="KEGG" id="ock:EXM22_06105"/>
<comment type="catalytic activity">
    <reaction evidence="1 10 11">
        <text>D-ribulose 5-phosphate = D-xylulose 5-phosphate</text>
        <dbReference type="Rhea" id="RHEA:13677"/>
        <dbReference type="ChEBI" id="CHEBI:57737"/>
        <dbReference type="ChEBI" id="CHEBI:58121"/>
        <dbReference type="EC" id="5.1.3.1"/>
    </reaction>
</comment>
<evidence type="ECO:0000256" key="6">
    <source>
        <dbReference type="ARBA" id="ARBA00009541"/>
    </source>
</evidence>
<dbReference type="GO" id="GO:0046872">
    <property type="term" value="F:metal ion binding"/>
    <property type="evidence" value="ECO:0007669"/>
    <property type="project" value="UniProtKB-UniRule"/>
</dbReference>
<dbReference type="PROSITE" id="PS01086">
    <property type="entry name" value="RIBUL_P_3_EPIMER_2"/>
    <property type="match status" value="1"/>
</dbReference>
<dbReference type="Proteomes" id="UP000324209">
    <property type="component" value="Chromosome"/>
</dbReference>
<comment type="function">
    <text evidence="10">Catalyzes the reversible epimerization of D-ribulose 5-phosphate to D-xylulose 5-phosphate.</text>
</comment>
<feature type="binding site" evidence="10 13">
    <location>
        <position position="177"/>
    </location>
    <ligand>
        <name>a divalent metal cation</name>
        <dbReference type="ChEBI" id="CHEBI:60240"/>
    </ligand>
</feature>
<dbReference type="InterPro" id="IPR026019">
    <property type="entry name" value="Ribul_P_3_epim"/>
</dbReference>
<dbReference type="PIRSF" id="PIRSF001461">
    <property type="entry name" value="RPE"/>
    <property type="match status" value="1"/>
</dbReference>
<dbReference type="FunFam" id="3.20.20.70:FF:000004">
    <property type="entry name" value="Ribulose-phosphate 3-epimerase"/>
    <property type="match status" value="1"/>
</dbReference>
<comment type="cofactor">
    <cofactor evidence="5">
        <name>Fe(2+)</name>
        <dbReference type="ChEBI" id="CHEBI:29033"/>
    </cofactor>
</comment>
<reference evidence="15 16" key="1">
    <citation type="submission" date="2019-02" db="EMBL/GenBank/DDBJ databases">
        <title>Complete Genome Sequence and Methylome Analysis of free living Spirochaetas.</title>
        <authorList>
            <person name="Fomenkov A."/>
            <person name="Dubinina G."/>
            <person name="Leshcheva N."/>
            <person name="Mikheeva N."/>
            <person name="Grabovich M."/>
            <person name="Vincze T."/>
            <person name="Roberts R.J."/>
        </authorList>
    </citation>
    <scope>NUCLEOTIDE SEQUENCE [LARGE SCALE GENOMIC DNA]</scope>
    <source>
        <strain evidence="15 16">K2</strain>
    </source>
</reference>
<keyword evidence="13" id="KW-0464">Manganese</keyword>
<dbReference type="GO" id="GO:0006098">
    <property type="term" value="P:pentose-phosphate shunt"/>
    <property type="evidence" value="ECO:0007669"/>
    <property type="project" value="UniProtKB-UniRule"/>
</dbReference>
<dbReference type="OrthoDB" id="1645589at2"/>
<dbReference type="InterPro" id="IPR011060">
    <property type="entry name" value="RibuloseP-bd_barrel"/>
</dbReference>
<dbReference type="InterPro" id="IPR013785">
    <property type="entry name" value="Aldolase_TIM"/>
</dbReference>
<evidence type="ECO:0000256" key="3">
    <source>
        <dbReference type="ARBA" id="ARBA00001941"/>
    </source>
</evidence>
<comment type="cofactor">
    <cofactor evidence="10 13">
        <name>a divalent metal cation</name>
        <dbReference type="ChEBI" id="CHEBI:60240"/>
    </cofactor>
    <text evidence="10 13">Binds 1 divalent metal cation per subunit.</text>
</comment>
<keyword evidence="13" id="KW-0170">Cobalt</keyword>
<comment type="cofactor">
    <cofactor evidence="2">
        <name>Mn(2+)</name>
        <dbReference type="ChEBI" id="CHEBI:29035"/>
    </cofactor>
</comment>
<dbReference type="NCBIfam" id="TIGR01163">
    <property type="entry name" value="rpe"/>
    <property type="match status" value="1"/>
</dbReference>
<evidence type="ECO:0000256" key="14">
    <source>
        <dbReference type="PIRSR" id="PIRSR001461-3"/>
    </source>
</evidence>
<evidence type="ECO:0000256" key="2">
    <source>
        <dbReference type="ARBA" id="ARBA00001936"/>
    </source>
</evidence>
<keyword evidence="9 10" id="KW-0413">Isomerase</keyword>
<feature type="active site" description="Proton acceptor" evidence="10 12">
    <location>
        <position position="37"/>
    </location>
</feature>
<feature type="binding site" evidence="10 13">
    <location>
        <position position="35"/>
    </location>
    <ligand>
        <name>a divalent metal cation</name>
        <dbReference type="ChEBI" id="CHEBI:60240"/>
    </ligand>
</feature>
<dbReference type="EC" id="5.1.3.1" evidence="7 10"/>
<evidence type="ECO:0000256" key="8">
    <source>
        <dbReference type="ARBA" id="ARBA00022723"/>
    </source>
</evidence>
<gene>
    <name evidence="10 15" type="primary">rpe</name>
    <name evidence="15" type="ORF">EXM22_06105</name>
</gene>
<evidence type="ECO:0000313" key="15">
    <source>
        <dbReference type="EMBL" id="QEN07580.1"/>
    </source>
</evidence>
<comment type="similarity">
    <text evidence="6 10 11">Belongs to the ribulose-phosphate 3-epimerase family.</text>
</comment>
<dbReference type="EMBL" id="CP036150">
    <property type="protein sequence ID" value="QEN07580.1"/>
    <property type="molecule type" value="Genomic_DNA"/>
</dbReference>
<dbReference type="HAMAP" id="MF_02227">
    <property type="entry name" value="RPE"/>
    <property type="match status" value="1"/>
</dbReference>
<keyword evidence="13" id="KW-0862">Zinc</keyword>
<feature type="binding site" evidence="14">
    <location>
        <position position="179"/>
    </location>
    <ligand>
        <name>substrate</name>
    </ligand>
</feature>
<dbReference type="RefSeq" id="WP_149485660.1">
    <property type="nucleotide sequence ID" value="NZ_CP036150.1"/>
</dbReference>
<feature type="active site" description="Proton donor" evidence="10 12">
    <location>
        <position position="177"/>
    </location>
</feature>
<comment type="cofactor">
    <cofactor evidence="3">
        <name>Co(2+)</name>
        <dbReference type="ChEBI" id="CHEBI:48828"/>
    </cofactor>
</comment>
<dbReference type="CDD" id="cd00429">
    <property type="entry name" value="RPE"/>
    <property type="match status" value="1"/>
</dbReference>
<keyword evidence="10 11" id="KW-0119">Carbohydrate metabolism</keyword>
<dbReference type="NCBIfam" id="NF004076">
    <property type="entry name" value="PRK05581.1-4"/>
    <property type="match status" value="1"/>
</dbReference>
<feature type="binding site" evidence="10 14">
    <location>
        <begin position="144"/>
        <end position="147"/>
    </location>
    <ligand>
        <name>substrate</name>
    </ligand>
</feature>
<dbReference type="Gene3D" id="3.20.20.70">
    <property type="entry name" value="Aldolase class I"/>
    <property type="match status" value="1"/>
</dbReference>
<feature type="binding site" evidence="10 13">
    <location>
        <position position="37"/>
    </location>
    <ligand>
        <name>a divalent metal cation</name>
        <dbReference type="ChEBI" id="CHEBI:60240"/>
    </ligand>
</feature>
<accession>A0A5C1QKV7</accession>
<evidence type="ECO:0000256" key="11">
    <source>
        <dbReference type="PIRNR" id="PIRNR001461"/>
    </source>
</evidence>
<name>A0A5C1QKV7_9SPIO</name>
<evidence type="ECO:0000256" key="10">
    <source>
        <dbReference type="HAMAP-Rule" id="MF_02227"/>
    </source>
</evidence>
<evidence type="ECO:0000256" key="12">
    <source>
        <dbReference type="PIRSR" id="PIRSR001461-1"/>
    </source>
</evidence>
<dbReference type="Pfam" id="PF00834">
    <property type="entry name" value="Ribul_P_3_epim"/>
    <property type="match status" value="1"/>
</dbReference>
<sequence length="218" mass="23444">MKKLTKCAPSVLAADFSRIHEGIQLIETSGGDWVHLDVMDGSFVPEISFGAQMVRAVRSLTKLPLDVHLMIEKPENHISAFLKAGSDFITFHTEASVHSHRTIQIIKAGGAKAGISIVPSTPVSQIVELLPFVDLVLIMTVNPGYGGQSMIPECLDKVNKLAQIKEDKGFVFDISVDGGINRSSIQKAKDSGIDVFVAGSAFFGADDPGAELSYMKNC</sequence>
<evidence type="ECO:0000256" key="13">
    <source>
        <dbReference type="PIRSR" id="PIRSR001461-2"/>
    </source>
</evidence>
<dbReference type="SUPFAM" id="SSF51366">
    <property type="entry name" value="Ribulose-phoshate binding barrel"/>
    <property type="match status" value="1"/>
</dbReference>
<evidence type="ECO:0000313" key="16">
    <source>
        <dbReference type="Proteomes" id="UP000324209"/>
    </source>
</evidence>
<dbReference type="GO" id="GO:0005737">
    <property type="term" value="C:cytoplasm"/>
    <property type="evidence" value="ECO:0007669"/>
    <property type="project" value="UniProtKB-ARBA"/>
</dbReference>
<feature type="binding site" evidence="10 13">
    <location>
        <position position="68"/>
    </location>
    <ligand>
        <name>a divalent metal cation</name>
        <dbReference type="ChEBI" id="CHEBI:60240"/>
    </ligand>
</feature>
<evidence type="ECO:0000256" key="9">
    <source>
        <dbReference type="ARBA" id="ARBA00023235"/>
    </source>
</evidence>